<keyword evidence="3" id="KW-1185">Reference proteome</keyword>
<evidence type="ECO:0000313" key="2">
    <source>
        <dbReference type="EMBL" id="CZT46390.1"/>
    </source>
</evidence>
<dbReference type="Proteomes" id="UP000177625">
    <property type="component" value="Unassembled WGS sequence"/>
</dbReference>
<dbReference type="EMBL" id="FJVC01000245">
    <property type="protein sequence ID" value="CZT46390.1"/>
    <property type="molecule type" value="Genomic_DNA"/>
</dbReference>
<name>A0A1E1MBC8_RHYSE</name>
<evidence type="ECO:0000313" key="3">
    <source>
        <dbReference type="Proteomes" id="UP000177625"/>
    </source>
</evidence>
<organism evidence="2 3">
    <name type="scientific">Rhynchosporium secalis</name>
    <name type="common">Barley scald fungus</name>
    <dbReference type="NCBI Taxonomy" id="38038"/>
    <lineage>
        <taxon>Eukaryota</taxon>
        <taxon>Fungi</taxon>
        <taxon>Dikarya</taxon>
        <taxon>Ascomycota</taxon>
        <taxon>Pezizomycotina</taxon>
        <taxon>Leotiomycetes</taxon>
        <taxon>Helotiales</taxon>
        <taxon>Ploettnerulaceae</taxon>
        <taxon>Rhynchosporium</taxon>
    </lineage>
</organism>
<gene>
    <name evidence="2" type="ORF">RSE6_06812</name>
</gene>
<evidence type="ECO:0000256" key="1">
    <source>
        <dbReference type="SAM" id="MobiDB-lite"/>
    </source>
</evidence>
<dbReference type="PANTHER" id="PTHR37015">
    <property type="entry name" value="REVERSE TRANSCRIPTASE DOMAIN-CONTAINING PROTEIN"/>
    <property type="match status" value="1"/>
</dbReference>
<dbReference type="AlphaFoldDB" id="A0A1E1MBC8"/>
<dbReference type="PANTHER" id="PTHR37015:SF2">
    <property type="entry name" value="REVERSE TRANSCRIPTASE DOMAIN-CONTAINING PROTEIN"/>
    <property type="match status" value="1"/>
</dbReference>
<sequence>MFLVQAEHDPSVSRKLLQGWQAKLVNDLNVDSLKVEYASLHGRLLEKCLSTTLLRLKGTLKADFGFQTSTETELLDQRMKWETPAFNPYATDTVALERYLNQLFSQSPITAKAYHRLQASTAAFEQKLAGGKHSDEATVKVGDQSFAVSSPYRGKARCVEGVEGVSRKQGSPVGDRRCSQHEDDAHR</sequence>
<feature type="region of interest" description="Disordered" evidence="1">
    <location>
        <begin position="163"/>
        <end position="187"/>
    </location>
</feature>
<feature type="compositionally biased region" description="Basic and acidic residues" evidence="1">
    <location>
        <begin position="174"/>
        <end position="187"/>
    </location>
</feature>
<reference evidence="3" key="1">
    <citation type="submission" date="2016-03" db="EMBL/GenBank/DDBJ databases">
        <authorList>
            <person name="Guldener U."/>
        </authorList>
    </citation>
    <scope>NUCLEOTIDE SEQUENCE [LARGE SCALE GENOMIC DNA]</scope>
</reference>
<accession>A0A1E1MBC8</accession>
<proteinExistence type="predicted"/>
<protein>
    <submittedName>
        <fullName evidence="2">Uncharacterized protein</fullName>
    </submittedName>
</protein>